<sequence length="881" mass="96288">MLGLTNDDQSARSPQARIYGQYTYESVMVLGSAVSRLLRKNPSALSVLKTDQIAEEFRTLVSESDIGLSNESALQDLAALRLHQSHSAVQQKQQSPELWYETQVEPFSSVRLSTRNTTHAHYSHYRQRRDSPAAQLRRSPRSAAAASLQDHDMDAPRPDLLSQLRFNSRNEREAHIWVLRQKKVSQIVPIIMWSTAAFRGDSAAAATSTRMASSPSTGSEEDAANSRRYLASAYEQFANNLEQHQLDPPYWYPNGVRPGDGTITDADCAFGFLSRWLGVGCVVATWIFSAVMVACGLLPIFLLVVIFYRRKLKEAENLTRKPYEDLCAELADINVYCVTRRPRLHVCVVFSCVPPYRSHIAVRVRGRQRWWEFAAEPLLTPSPHVISFSRRAVGACVCAHVTNASSQPRRSASEPDADVRHPIGRLCLGLPADTWRLIDSCCQHHWQHRPESMNQVIEALRANKDCIRPFLTDEPPKPNTTINALPFQPGAGACIMSEAPVTQPLAASTGLSLGRVGANMPLLHAEHVQNLCRPWHGPGNFTDPVHVRSSSSSGGGSSNNGGGGGGAVYLHSGDTGPLCVGPSQRPSHSGSSMGVTIRQPIGSWTSARVAGRQSSYAFSNKLGPAVPPPPPHESRINSTPSSDKVASRIAINGGRDYGVGSFHQHPTPSAHLRSSADFVAVANEDLDLDGVRDFQTNVSEPTSPLSAKDAVFSAATADALEPGYQSWCSVPPPHSVVGDQQRYTSTSPTVPPSATGRSELFTAGVSATANVAEESTALLTSTNRERCSSEFAHNVSIRPFYSKRLCHRYSHFRPGILSAADVTVGHVLCINWFPELINLFHSRPLAARPRLLEDWILLKHCRFSFGALPHGTSPRDMPAAL</sequence>
<evidence type="ECO:0000313" key="5">
    <source>
        <dbReference type="WBParaSite" id="SSLN_0000581301-mRNA-1"/>
    </source>
</evidence>
<evidence type="ECO:0000256" key="1">
    <source>
        <dbReference type="SAM" id="MobiDB-lite"/>
    </source>
</evidence>
<feature type="region of interest" description="Disordered" evidence="1">
    <location>
        <begin position="542"/>
        <end position="596"/>
    </location>
</feature>
<evidence type="ECO:0000313" key="3">
    <source>
        <dbReference type="EMBL" id="VDL92019.1"/>
    </source>
</evidence>
<evidence type="ECO:0000256" key="2">
    <source>
        <dbReference type="SAM" id="Phobius"/>
    </source>
</evidence>
<protein>
    <submittedName>
        <fullName evidence="5">Protein kinase domain-containing protein</fullName>
    </submittedName>
</protein>
<feature type="compositionally biased region" description="Gly residues" evidence="1">
    <location>
        <begin position="553"/>
        <end position="567"/>
    </location>
</feature>
<feature type="compositionally biased region" description="Polar residues" evidence="1">
    <location>
        <begin position="584"/>
        <end position="594"/>
    </location>
</feature>
<dbReference type="AlphaFoldDB" id="A0A183SN36"/>
<reference evidence="5" key="1">
    <citation type="submission" date="2016-06" db="UniProtKB">
        <authorList>
            <consortium name="WormBaseParasite"/>
        </authorList>
    </citation>
    <scope>IDENTIFICATION</scope>
</reference>
<dbReference type="OrthoDB" id="6284702at2759"/>
<evidence type="ECO:0000313" key="4">
    <source>
        <dbReference type="Proteomes" id="UP000275846"/>
    </source>
</evidence>
<keyword evidence="2" id="KW-0472">Membrane</keyword>
<organism evidence="5">
    <name type="scientific">Schistocephalus solidus</name>
    <name type="common">Tapeworm</name>
    <dbReference type="NCBI Taxonomy" id="70667"/>
    <lineage>
        <taxon>Eukaryota</taxon>
        <taxon>Metazoa</taxon>
        <taxon>Spiralia</taxon>
        <taxon>Lophotrochozoa</taxon>
        <taxon>Platyhelminthes</taxon>
        <taxon>Cestoda</taxon>
        <taxon>Eucestoda</taxon>
        <taxon>Diphyllobothriidea</taxon>
        <taxon>Diphyllobothriidae</taxon>
        <taxon>Schistocephalus</taxon>
    </lineage>
</organism>
<proteinExistence type="predicted"/>
<name>A0A183SN36_SCHSO</name>
<keyword evidence="2" id="KW-0812">Transmembrane</keyword>
<keyword evidence="4" id="KW-1185">Reference proteome</keyword>
<gene>
    <name evidence="3" type="ORF">SSLN_LOCUS5634</name>
</gene>
<dbReference type="Proteomes" id="UP000275846">
    <property type="component" value="Unassembled WGS sequence"/>
</dbReference>
<feature type="region of interest" description="Disordered" evidence="1">
    <location>
        <begin position="118"/>
        <end position="156"/>
    </location>
</feature>
<feature type="transmembrane region" description="Helical" evidence="2">
    <location>
        <begin position="283"/>
        <end position="308"/>
    </location>
</feature>
<feature type="compositionally biased region" description="Low complexity" evidence="1">
    <location>
        <begin position="132"/>
        <end position="148"/>
    </location>
</feature>
<keyword evidence="2" id="KW-1133">Transmembrane helix</keyword>
<dbReference type="EMBL" id="UYSU01033330">
    <property type="protein sequence ID" value="VDL92019.1"/>
    <property type="molecule type" value="Genomic_DNA"/>
</dbReference>
<dbReference type="WBParaSite" id="SSLN_0000581301-mRNA-1">
    <property type="protein sequence ID" value="SSLN_0000581301-mRNA-1"/>
    <property type="gene ID" value="SSLN_0000581301"/>
</dbReference>
<accession>A0A183SN36</accession>
<reference evidence="3 4" key="2">
    <citation type="submission" date="2018-11" db="EMBL/GenBank/DDBJ databases">
        <authorList>
            <consortium name="Pathogen Informatics"/>
        </authorList>
    </citation>
    <scope>NUCLEOTIDE SEQUENCE [LARGE SCALE GENOMIC DNA]</scope>
    <source>
        <strain evidence="3 4">NST_G2</strain>
    </source>
</reference>